<gene>
    <name evidence="5" type="ORF">JTE90_024271</name>
</gene>
<evidence type="ECO:0000256" key="3">
    <source>
        <dbReference type="ARBA" id="ARBA00043970"/>
    </source>
</evidence>
<evidence type="ECO:0000313" key="6">
    <source>
        <dbReference type="Proteomes" id="UP000827092"/>
    </source>
</evidence>
<keyword evidence="6" id="KW-1185">Reference proteome</keyword>
<dbReference type="EMBL" id="JAFNEN010000048">
    <property type="protein sequence ID" value="KAG8197872.1"/>
    <property type="molecule type" value="Genomic_DNA"/>
</dbReference>
<dbReference type="GO" id="GO:0006103">
    <property type="term" value="P:2-oxoglutarate metabolic process"/>
    <property type="evidence" value="ECO:0007669"/>
    <property type="project" value="InterPro"/>
</dbReference>
<dbReference type="GO" id="GO:0004591">
    <property type="term" value="F:oxoglutarate dehydrogenase (succinyl-transferring) activity"/>
    <property type="evidence" value="ECO:0007669"/>
    <property type="project" value="TreeGrafter"/>
</dbReference>
<accession>A0AAV6VMF7</accession>
<organism evidence="5 6">
    <name type="scientific">Oedothorax gibbosus</name>
    <dbReference type="NCBI Taxonomy" id="931172"/>
    <lineage>
        <taxon>Eukaryota</taxon>
        <taxon>Metazoa</taxon>
        <taxon>Ecdysozoa</taxon>
        <taxon>Arthropoda</taxon>
        <taxon>Chelicerata</taxon>
        <taxon>Arachnida</taxon>
        <taxon>Araneae</taxon>
        <taxon>Araneomorphae</taxon>
        <taxon>Entelegynae</taxon>
        <taxon>Araneoidea</taxon>
        <taxon>Linyphiidae</taxon>
        <taxon>Erigoninae</taxon>
        <taxon>Oedothorax</taxon>
    </lineage>
</organism>
<comment type="caution">
    <text evidence="5">The sequence shown here is derived from an EMBL/GenBank/DDBJ whole genome shotgun (WGS) entry which is preliminary data.</text>
</comment>
<evidence type="ECO:0000313" key="5">
    <source>
        <dbReference type="EMBL" id="KAG8197872.1"/>
    </source>
</evidence>
<dbReference type="AlphaFoldDB" id="A0AAV6VMF7"/>
<dbReference type="GO" id="GO:0005739">
    <property type="term" value="C:mitochondrion"/>
    <property type="evidence" value="ECO:0007669"/>
    <property type="project" value="UniProtKB-SubCell"/>
</dbReference>
<dbReference type="InterPro" id="IPR020373">
    <property type="entry name" value="Kgd4/YMR-31"/>
</dbReference>
<reference evidence="5 6" key="1">
    <citation type="journal article" date="2022" name="Nat. Ecol. Evol.">
        <title>A masculinizing supergene underlies an exaggerated male reproductive morph in a spider.</title>
        <authorList>
            <person name="Hendrickx F."/>
            <person name="De Corte Z."/>
            <person name="Sonet G."/>
            <person name="Van Belleghem S.M."/>
            <person name="Kostlbacher S."/>
            <person name="Vangestel C."/>
        </authorList>
    </citation>
    <scope>NUCLEOTIDE SEQUENCE [LARGE SCALE GENOMIC DNA]</scope>
    <source>
        <strain evidence="5">W744_W776</strain>
    </source>
</reference>
<feature type="region of interest" description="Disordered" evidence="4">
    <location>
        <begin position="24"/>
        <end position="58"/>
    </location>
</feature>
<evidence type="ECO:0000256" key="4">
    <source>
        <dbReference type="SAM" id="MobiDB-lite"/>
    </source>
</evidence>
<comment type="subcellular location">
    <subcellularLocation>
        <location evidence="1">Mitochondrion</location>
    </subcellularLocation>
</comment>
<proteinExistence type="inferred from homology"/>
<dbReference type="Pfam" id="PF10937">
    <property type="entry name" value="Kgd4-YMR31"/>
    <property type="match status" value="1"/>
</dbReference>
<dbReference type="PANTHER" id="PTHR31601">
    <property type="entry name" value="28S RIBOSOMAL PROTEIN S36, MITOCHONDRIAL"/>
    <property type="match status" value="1"/>
</dbReference>
<feature type="compositionally biased region" description="Polar residues" evidence="4">
    <location>
        <begin position="28"/>
        <end position="51"/>
    </location>
</feature>
<evidence type="ECO:0000256" key="1">
    <source>
        <dbReference type="ARBA" id="ARBA00004173"/>
    </source>
</evidence>
<keyword evidence="2" id="KW-0496">Mitochondrion</keyword>
<name>A0AAV6VMF7_9ARAC</name>
<comment type="similarity">
    <text evidence="3">Belongs to the alpha-ketoglutarate dehydrogenase component 4 family.</text>
</comment>
<sequence>MSASARSWQVVKPHLPLIKFRYGKRENNQAMNPKQSSSLTNLGPQKLSQKGSGIDDTELPLKYFRKPLTQLEIETIERGGPE</sequence>
<evidence type="ECO:0000256" key="2">
    <source>
        <dbReference type="ARBA" id="ARBA00023128"/>
    </source>
</evidence>
<dbReference type="Proteomes" id="UP000827092">
    <property type="component" value="Unassembled WGS sequence"/>
</dbReference>
<dbReference type="PANTHER" id="PTHR31601:SF2">
    <property type="entry name" value="ALPHA-KETOGLUTARATE DEHYDROGENASE COMPONENT 4"/>
    <property type="match status" value="1"/>
</dbReference>
<evidence type="ECO:0008006" key="7">
    <source>
        <dbReference type="Google" id="ProtNLM"/>
    </source>
</evidence>
<protein>
    <recommendedName>
        <fullName evidence="7">28S ribosomal protein S36, mitochondrial</fullName>
    </recommendedName>
</protein>